<name>A0A382UU01_9ZZZZ</name>
<dbReference type="AlphaFoldDB" id="A0A382UU01"/>
<feature type="non-terminal residue" evidence="1">
    <location>
        <position position="24"/>
    </location>
</feature>
<reference evidence="1" key="1">
    <citation type="submission" date="2018-05" db="EMBL/GenBank/DDBJ databases">
        <authorList>
            <person name="Lanie J.A."/>
            <person name="Ng W.-L."/>
            <person name="Kazmierczak K.M."/>
            <person name="Andrzejewski T.M."/>
            <person name="Davidsen T.M."/>
            <person name="Wayne K.J."/>
            <person name="Tettelin H."/>
            <person name="Glass J.I."/>
            <person name="Rusch D."/>
            <person name="Podicherti R."/>
            <person name="Tsui H.-C.T."/>
            <person name="Winkler M.E."/>
        </authorList>
    </citation>
    <scope>NUCLEOTIDE SEQUENCE</scope>
</reference>
<gene>
    <name evidence="1" type="ORF">METZ01_LOCUS390580</name>
</gene>
<accession>A0A382UU01</accession>
<feature type="non-terminal residue" evidence="1">
    <location>
        <position position="1"/>
    </location>
</feature>
<organism evidence="1">
    <name type="scientific">marine metagenome</name>
    <dbReference type="NCBI Taxonomy" id="408172"/>
    <lineage>
        <taxon>unclassified sequences</taxon>
        <taxon>metagenomes</taxon>
        <taxon>ecological metagenomes</taxon>
    </lineage>
</organism>
<sequence length="24" mass="2905">VVKDIDEELYNKDLKEERHSEKGM</sequence>
<evidence type="ECO:0000313" key="1">
    <source>
        <dbReference type="EMBL" id="SVD37726.1"/>
    </source>
</evidence>
<proteinExistence type="predicted"/>
<protein>
    <submittedName>
        <fullName evidence="1">Uncharacterized protein</fullName>
    </submittedName>
</protein>
<dbReference type="EMBL" id="UINC01146790">
    <property type="protein sequence ID" value="SVD37726.1"/>
    <property type="molecule type" value="Genomic_DNA"/>
</dbReference>